<dbReference type="InterPro" id="IPR009781">
    <property type="entry name" value="DUF1345"/>
</dbReference>
<name>A0A7W4UR85_9MICO</name>
<accession>A0A7W4UR85</accession>
<feature type="transmembrane region" description="Helical" evidence="1">
    <location>
        <begin position="244"/>
        <end position="262"/>
    </location>
</feature>
<evidence type="ECO:0000256" key="1">
    <source>
        <dbReference type="SAM" id="Phobius"/>
    </source>
</evidence>
<keyword evidence="3" id="KW-1185">Reference proteome</keyword>
<protein>
    <submittedName>
        <fullName evidence="2">Putative membrane protein</fullName>
    </submittedName>
</protein>
<feature type="transmembrane region" description="Helical" evidence="1">
    <location>
        <begin position="103"/>
        <end position="125"/>
    </location>
</feature>
<proteinExistence type="predicted"/>
<organism evidence="2 3">
    <name type="scientific">Pseudoclavibacter helvolus</name>
    <dbReference type="NCBI Taxonomy" id="255205"/>
    <lineage>
        <taxon>Bacteria</taxon>
        <taxon>Bacillati</taxon>
        <taxon>Actinomycetota</taxon>
        <taxon>Actinomycetes</taxon>
        <taxon>Micrococcales</taxon>
        <taxon>Microbacteriaceae</taxon>
        <taxon>Pseudoclavibacter</taxon>
    </lineage>
</organism>
<keyword evidence="1" id="KW-0472">Membrane</keyword>
<keyword evidence="1" id="KW-1133">Transmembrane helix</keyword>
<dbReference type="AlphaFoldDB" id="A0A7W4UR85"/>
<evidence type="ECO:0000313" key="3">
    <source>
        <dbReference type="Proteomes" id="UP000545286"/>
    </source>
</evidence>
<sequence>MTSGRKIHHVQHTSSLGSRTRTISTLRQLSSIVIEILIVVLAASFIGNFVAGGENFLFLLPAWALLSTVYIVGGCITLFLASRRDIRQPAARLPRGLAAVSRALSWVMPICAALVGIFAAVLLVLSRGFDVHDLLSDVETPGGVDEETLKMVFTQLLIVLPGVAIVISWFMLQIAYANIYRHVDEAHSDEQGLDFPRASNENRAPTLLDYLYFSFTVGSSFAASDVTVQSQRMRWLVLVHNVLSYFYNAGVVAIAITTLTSLKV</sequence>
<comment type="caution">
    <text evidence="2">The sequence shown here is derived from an EMBL/GenBank/DDBJ whole genome shotgun (WGS) entry which is preliminary data.</text>
</comment>
<dbReference type="Pfam" id="PF07077">
    <property type="entry name" value="DUF1345"/>
    <property type="match status" value="1"/>
</dbReference>
<feature type="transmembrane region" description="Helical" evidence="1">
    <location>
        <begin position="56"/>
        <end position="82"/>
    </location>
</feature>
<keyword evidence="1" id="KW-0812">Transmembrane</keyword>
<feature type="transmembrane region" description="Helical" evidence="1">
    <location>
        <begin position="29"/>
        <end position="50"/>
    </location>
</feature>
<dbReference type="EMBL" id="JACHWJ010000005">
    <property type="protein sequence ID" value="MBB2959152.1"/>
    <property type="molecule type" value="Genomic_DNA"/>
</dbReference>
<reference evidence="2 3" key="1">
    <citation type="submission" date="2020-08" db="EMBL/GenBank/DDBJ databases">
        <title>Sequencing the genomes of 1000 actinobacteria strains.</title>
        <authorList>
            <person name="Klenk H.-P."/>
        </authorList>
    </citation>
    <scope>NUCLEOTIDE SEQUENCE [LARGE SCALE GENOMIC DNA]</scope>
    <source>
        <strain evidence="2 3">DSM 20419</strain>
    </source>
</reference>
<feature type="transmembrane region" description="Helical" evidence="1">
    <location>
        <begin position="152"/>
        <end position="172"/>
    </location>
</feature>
<evidence type="ECO:0000313" key="2">
    <source>
        <dbReference type="EMBL" id="MBB2959152.1"/>
    </source>
</evidence>
<dbReference type="Proteomes" id="UP000545286">
    <property type="component" value="Unassembled WGS sequence"/>
</dbReference>
<dbReference type="RefSeq" id="WP_183626425.1">
    <property type="nucleotide sequence ID" value="NZ_JACHWJ010000005.1"/>
</dbReference>
<gene>
    <name evidence="2" type="ORF">FHX72_003304</name>
</gene>